<evidence type="ECO:0000313" key="12">
    <source>
        <dbReference type="EMBL" id="MFC0180388.1"/>
    </source>
</evidence>
<keyword evidence="13" id="KW-1185">Reference proteome</keyword>
<comment type="pathway">
    <text evidence="2">Cell wall biogenesis; cell wall polysaccharide biosynthesis.</text>
</comment>
<evidence type="ECO:0000256" key="1">
    <source>
        <dbReference type="ARBA" id="ARBA00001947"/>
    </source>
</evidence>
<dbReference type="RefSeq" id="WP_385877498.1">
    <property type="nucleotide sequence ID" value="NZ_JBHLXE010000100.1"/>
</dbReference>
<accession>A0ABV6CGL9</accession>
<evidence type="ECO:0000256" key="4">
    <source>
        <dbReference type="ARBA" id="ARBA00022723"/>
    </source>
</evidence>
<proteinExistence type="inferred from homology"/>
<evidence type="ECO:0000256" key="2">
    <source>
        <dbReference type="ARBA" id="ARBA00004776"/>
    </source>
</evidence>
<comment type="similarity">
    <text evidence="10">Belongs to the peptidase M15 family.</text>
</comment>
<dbReference type="PANTHER" id="PTHR37425:SF1">
    <property type="entry name" value="OUTER MEMBRANE PROTEIN"/>
    <property type="match status" value="1"/>
</dbReference>
<evidence type="ECO:0000256" key="5">
    <source>
        <dbReference type="ARBA" id="ARBA00022729"/>
    </source>
</evidence>
<keyword evidence="7" id="KW-0862">Zinc</keyword>
<keyword evidence="9" id="KW-0961">Cell wall biogenesis/degradation</keyword>
<organism evidence="12 13">
    <name type="scientific">Thorsellia kenyensis</name>
    <dbReference type="NCBI Taxonomy" id="1549888"/>
    <lineage>
        <taxon>Bacteria</taxon>
        <taxon>Pseudomonadati</taxon>
        <taxon>Pseudomonadota</taxon>
        <taxon>Gammaproteobacteria</taxon>
        <taxon>Enterobacterales</taxon>
        <taxon>Thorselliaceae</taxon>
        <taxon>Thorsellia</taxon>
    </lineage>
</organism>
<keyword evidence="6" id="KW-0378">Hydrolase</keyword>
<evidence type="ECO:0000256" key="9">
    <source>
        <dbReference type="ARBA" id="ARBA00023316"/>
    </source>
</evidence>
<evidence type="ECO:0000256" key="8">
    <source>
        <dbReference type="ARBA" id="ARBA00023049"/>
    </source>
</evidence>
<gene>
    <name evidence="12" type="ORF">ACFFIT_09905</name>
</gene>
<evidence type="ECO:0000256" key="10">
    <source>
        <dbReference type="ARBA" id="ARBA00093448"/>
    </source>
</evidence>
<dbReference type="InterPro" id="IPR006311">
    <property type="entry name" value="TAT_signal"/>
</dbReference>
<comment type="caution">
    <text evidence="12">The sequence shown here is derived from an EMBL/GenBank/DDBJ whole genome shotgun (WGS) entry which is preliminary data.</text>
</comment>
<evidence type="ECO:0000313" key="13">
    <source>
        <dbReference type="Proteomes" id="UP001589758"/>
    </source>
</evidence>
<dbReference type="SUPFAM" id="SSF55166">
    <property type="entry name" value="Hedgehog/DD-peptidase"/>
    <property type="match status" value="1"/>
</dbReference>
<evidence type="ECO:0000256" key="6">
    <source>
        <dbReference type="ARBA" id="ARBA00022801"/>
    </source>
</evidence>
<evidence type="ECO:0000256" key="11">
    <source>
        <dbReference type="ARBA" id="ARBA00093666"/>
    </source>
</evidence>
<dbReference type="EMBL" id="JBHLXE010000100">
    <property type="protein sequence ID" value="MFC0180388.1"/>
    <property type="molecule type" value="Genomic_DNA"/>
</dbReference>
<dbReference type="PANTHER" id="PTHR37425">
    <property type="match status" value="1"/>
</dbReference>
<evidence type="ECO:0000256" key="7">
    <source>
        <dbReference type="ARBA" id="ARBA00022833"/>
    </source>
</evidence>
<dbReference type="Proteomes" id="UP001589758">
    <property type="component" value="Unassembled WGS sequence"/>
</dbReference>
<dbReference type="InterPro" id="IPR009045">
    <property type="entry name" value="Zn_M74/Hedgehog-like"/>
</dbReference>
<keyword evidence="4" id="KW-0479">Metal-binding</keyword>
<comment type="cofactor">
    <cofactor evidence="1">
        <name>Zn(2+)</name>
        <dbReference type="ChEBI" id="CHEBI:29105"/>
    </cofactor>
</comment>
<dbReference type="InterPro" id="IPR010275">
    <property type="entry name" value="MepK"/>
</dbReference>
<dbReference type="Gene3D" id="3.30.1380.10">
    <property type="match status" value="1"/>
</dbReference>
<dbReference type="PROSITE" id="PS51318">
    <property type="entry name" value="TAT"/>
    <property type="match status" value="1"/>
</dbReference>
<dbReference type="Pfam" id="PF05951">
    <property type="entry name" value="Peptidase_M15_2"/>
    <property type="match status" value="1"/>
</dbReference>
<reference evidence="12 13" key="1">
    <citation type="submission" date="2024-09" db="EMBL/GenBank/DDBJ databases">
        <authorList>
            <person name="Sun Q."/>
            <person name="Mori K."/>
        </authorList>
    </citation>
    <scope>NUCLEOTIDE SEQUENCE [LARGE SCALE GENOMIC DNA]</scope>
    <source>
        <strain evidence="12 13">CCM 8545</strain>
    </source>
</reference>
<sequence length="185" mass="20434">MSSEKTTINRRQFLSLSALTLASGLMLPKTGFSSLSTAKPKILTIKNLNTLESLTVNLGATNTVNNKQLSQLSHLFRDHRSNQTKTIDVGLFDQLLRLQLMLNIQLPITLISGYRAPVSNNSMRTKKSGVAKNSYHTKGKAMDFRIEGVALNEIKDAMIALNAGGVGYYPKNNFIHIDTGPVRTW</sequence>
<keyword evidence="3" id="KW-0645">Protease</keyword>
<evidence type="ECO:0000256" key="3">
    <source>
        <dbReference type="ARBA" id="ARBA00022670"/>
    </source>
</evidence>
<name>A0ABV6CGL9_9GAMM</name>
<keyword evidence="5" id="KW-0732">Signal</keyword>
<keyword evidence="8" id="KW-0482">Metalloprotease</keyword>
<protein>
    <recommendedName>
        <fullName evidence="11">Murein endopeptidase K</fullName>
    </recommendedName>
</protein>